<accession>A0A3E0UIJ1</accession>
<dbReference type="Pfam" id="PF06271">
    <property type="entry name" value="RDD"/>
    <property type="match status" value="1"/>
</dbReference>
<gene>
    <name evidence="8" type="ORF">DXX92_16075</name>
</gene>
<evidence type="ECO:0000313" key="9">
    <source>
        <dbReference type="Proteomes" id="UP000256999"/>
    </source>
</evidence>
<dbReference type="InterPro" id="IPR051791">
    <property type="entry name" value="Pra-immunoreactive"/>
</dbReference>
<dbReference type="Proteomes" id="UP000256999">
    <property type="component" value="Unassembled WGS sequence"/>
</dbReference>
<organism evidence="8 9">
    <name type="scientific">Thalassotalea euphylliae</name>
    <dbReference type="NCBI Taxonomy" id="1655234"/>
    <lineage>
        <taxon>Bacteria</taxon>
        <taxon>Pseudomonadati</taxon>
        <taxon>Pseudomonadota</taxon>
        <taxon>Gammaproteobacteria</taxon>
        <taxon>Alteromonadales</taxon>
        <taxon>Colwelliaceae</taxon>
        <taxon>Thalassotalea</taxon>
    </lineage>
</organism>
<evidence type="ECO:0000256" key="6">
    <source>
        <dbReference type="SAM" id="Phobius"/>
    </source>
</evidence>
<feature type="domain" description="RDD" evidence="7">
    <location>
        <begin position="28"/>
        <end position="167"/>
    </location>
</feature>
<sequence length="182" mass="20518">MAKQETAKQETAKQEDTTFVRYTEFPRAGFFRRFGSWVYDALIAIAVYMVAGAIGFGLFALAANIGLVDTAGFDHLIDVKESSIIYRILVDGWGIGWVAFFFIYFWARNGQTIGMKAWRLRVQNLDGSVIDKKTGLKRLLPTLLGLGNFLVLFDRKNKQSLQDKLTNTEVVVLSLAANEPRR</sequence>
<evidence type="ECO:0000313" key="8">
    <source>
        <dbReference type="EMBL" id="REL36709.1"/>
    </source>
</evidence>
<proteinExistence type="predicted"/>
<evidence type="ECO:0000259" key="7">
    <source>
        <dbReference type="Pfam" id="PF06271"/>
    </source>
</evidence>
<dbReference type="OrthoDB" id="9793824at2"/>
<feature type="transmembrane region" description="Helical" evidence="6">
    <location>
        <begin position="37"/>
        <end position="64"/>
    </location>
</feature>
<evidence type="ECO:0000256" key="4">
    <source>
        <dbReference type="ARBA" id="ARBA00022989"/>
    </source>
</evidence>
<keyword evidence="5 6" id="KW-0472">Membrane</keyword>
<dbReference type="InterPro" id="IPR010432">
    <property type="entry name" value="RDD"/>
</dbReference>
<keyword evidence="4 6" id="KW-1133">Transmembrane helix</keyword>
<evidence type="ECO:0000256" key="5">
    <source>
        <dbReference type="ARBA" id="ARBA00023136"/>
    </source>
</evidence>
<protein>
    <submittedName>
        <fullName evidence="8">RDD family protein</fullName>
    </submittedName>
</protein>
<dbReference type="AlphaFoldDB" id="A0A3E0UIJ1"/>
<dbReference type="RefSeq" id="WP_116001499.1">
    <property type="nucleotide sequence ID" value="NZ_QUOV01000001.1"/>
</dbReference>
<comment type="caution">
    <text evidence="8">The sequence shown here is derived from an EMBL/GenBank/DDBJ whole genome shotgun (WGS) entry which is preliminary data.</text>
</comment>
<evidence type="ECO:0000256" key="1">
    <source>
        <dbReference type="ARBA" id="ARBA00004651"/>
    </source>
</evidence>
<evidence type="ECO:0000256" key="2">
    <source>
        <dbReference type="ARBA" id="ARBA00022475"/>
    </source>
</evidence>
<name>A0A3E0UIJ1_9GAMM</name>
<feature type="transmembrane region" description="Helical" evidence="6">
    <location>
        <begin position="84"/>
        <end position="107"/>
    </location>
</feature>
<dbReference type="PANTHER" id="PTHR36115:SF10">
    <property type="entry name" value="RDD DOMAIN-CONTAINING PROTEIN"/>
    <property type="match status" value="1"/>
</dbReference>
<evidence type="ECO:0000256" key="3">
    <source>
        <dbReference type="ARBA" id="ARBA00022692"/>
    </source>
</evidence>
<dbReference type="EMBL" id="QUOV01000001">
    <property type="protein sequence ID" value="REL36709.1"/>
    <property type="molecule type" value="Genomic_DNA"/>
</dbReference>
<comment type="subcellular location">
    <subcellularLocation>
        <location evidence="1">Cell membrane</location>
        <topology evidence="1">Multi-pass membrane protein</topology>
    </subcellularLocation>
</comment>
<keyword evidence="2" id="KW-1003">Cell membrane</keyword>
<dbReference type="GO" id="GO:0005886">
    <property type="term" value="C:plasma membrane"/>
    <property type="evidence" value="ECO:0007669"/>
    <property type="project" value="UniProtKB-SubCell"/>
</dbReference>
<dbReference type="PANTHER" id="PTHR36115">
    <property type="entry name" value="PROLINE-RICH ANTIGEN HOMOLOG-RELATED"/>
    <property type="match status" value="1"/>
</dbReference>
<reference evidence="8 9" key="1">
    <citation type="submission" date="2018-08" db="EMBL/GenBank/DDBJ databases">
        <title>Thalassotalea euphylliae genome.</title>
        <authorList>
            <person name="Summers S."/>
            <person name="Rice S.A."/>
            <person name="Freckelton M.L."/>
            <person name="Nedved B.T."/>
            <person name="Hadfield M.G."/>
        </authorList>
    </citation>
    <scope>NUCLEOTIDE SEQUENCE [LARGE SCALE GENOMIC DNA]</scope>
    <source>
        <strain evidence="8 9">H2</strain>
    </source>
</reference>
<keyword evidence="3 6" id="KW-0812">Transmembrane</keyword>